<dbReference type="Proteomes" id="UP000233769">
    <property type="component" value="Chromosome tk0001"/>
</dbReference>
<reference evidence="3" key="1">
    <citation type="submission" date="2017-10" db="EMBL/GenBank/DDBJ databases">
        <authorList>
            <person name="Regsiter A."/>
            <person name="William W."/>
        </authorList>
    </citation>
    <scope>NUCLEOTIDE SEQUENCE [LARGE SCALE GENOMIC DNA]</scope>
</reference>
<evidence type="ECO:0000313" key="2">
    <source>
        <dbReference type="EMBL" id="SOR32562.1"/>
    </source>
</evidence>
<gene>
    <name evidence="2" type="ORF">TK0001_6003</name>
</gene>
<protein>
    <submittedName>
        <fullName evidence="2">Uncharacterized protein</fullName>
    </submittedName>
</protein>
<evidence type="ECO:0000256" key="1">
    <source>
        <dbReference type="SAM" id="MobiDB-lite"/>
    </source>
</evidence>
<feature type="region of interest" description="Disordered" evidence="1">
    <location>
        <begin position="1"/>
        <end position="26"/>
    </location>
</feature>
<accession>A0A2N9AZ13</accession>
<evidence type="ECO:0000313" key="3">
    <source>
        <dbReference type="Proteomes" id="UP000233769"/>
    </source>
</evidence>
<name>A0A2N9AZ13_METEX</name>
<sequence>MIRGVGAVNSRNTHRSPPADASKSPLGPVRAGVAQLCDQLSIWLYNIFLSVNERPSFLGRMSSVVIRASLNHNDPEQNG</sequence>
<proteinExistence type="predicted"/>
<dbReference type="EMBL" id="LT962688">
    <property type="protein sequence ID" value="SOR32562.1"/>
    <property type="molecule type" value="Genomic_DNA"/>
</dbReference>
<dbReference type="AlphaFoldDB" id="A0A2N9AZ13"/>
<organism evidence="2 3">
    <name type="scientific">Methylorubrum extorquens</name>
    <name type="common">Methylobacterium dichloromethanicum</name>
    <name type="synonym">Methylobacterium extorquens</name>
    <dbReference type="NCBI Taxonomy" id="408"/>
    <lineage>
        <taxon>Bacteria</taxon>
        <taxon>Pseudomonadati</taxon>
        <taxon>Pseudomonadota</taxon>
        <taxon>Alphaproteobacteria</taxon>
        <taxon>Hyphomicrobiales</taxon>
        <taxon>Methylobacteriaceae</taxon>
        <taxon>Methylorubrum</taxon>
    </lineage>
</organism>